<evidence type="ECO:0000256" key="2">
    <source>
        <dbReference type="ARBA" id="ARBA00022679"/>
    </source>
</evidence>
<dbReference type="Pfam" id="PF00685">
    <property type="entry name" value="Sulfotransfer_1"/>
    <property type="match status" value="1"/>
</dbReference>
<dbReference type="Proteomes" id="UP001107558">
    <property type="component" value="Chromosome 3"/>
</dbReference>
<dbReference type="OrthoDB" id="205623at2759"/>
<protein>
    <recommendedName>
        <fullName evidence="3">Sulfotransferase domain-containing protein</fullName>
    </recommendedName>
</protein>
<dbReference type="SUPFAM" id="SSF52540">
    <property type="entry name" value="P-loop containing nucleoside triphosphate hydrolases"/>
    <property type="match status" value="1"/>
</dbReference>
<reference evidence="4" key="1">
    <citation type="submission" date="2021-03" db="EMBL/GenBank/DDBJ databases">
        <title>Chromosome level genome of the anhydrobiotic midge Polypedilum vanderplanki.</title>
        <authorList>
            <person name="Yoshida Y."/>
            <person name="Kikawada T."/>
            <person name="Gusev O."/>
        </authorList>
    </citation>
    <scope>NUCLEOTIDE SEQUENCE</scope>
    <source>
        <strain evidence="4">NIAS01</strain>
        <tissue evidence="4">Whole body or cell culture</tissue>
    </source>
</reference>
<dbReference type="InterPro" id="IPR000863">
    <property type="entry name" value="Sulfotransferase_dom"/>
</dbReference>
<dbReference type="PANTHER" id="PTHR11783">
    <property type="entry name" value="SULFOTRANSFERASE SULT"/>
    <property type="match status" value="1"/>
</dbReference>
<accession>A0A9J6BV76</accession>
<evidence type="ECO:0000313" key="4">
    <source>
        <dbReference type="EMBL" id="KAG5673429.1"/>
    </source>
</evidence>
<name>A0A9J6BV76_POLVA</name>
<comment type="similarity">
    <text evidence="1">Belongs to the sulfotransferase 1 family.</text>
</comment>
<gene>
    <name evidence="4" type="ORF">PVAND_003477</name>
</gene>
<comment type="caution">
    <text evidence="4">The sequence shown here is derived from an EMBL/GenBank/DDBJ whole genome shotgun (WGS) entry which is preliminary data.</text>
</comment>
<organism evidence="4 5">
    <name type="scientific">Polypedilum vanderplanki</name>
    <name type="common">Sleeping chironomid midge</name>
    <dbReference type="NCBI Taxonomy" id="319348"/>
    <lineage>
        <taxon>Eukaryota</taxon>
        <taxon>Metazoa</taxon>
        <taxon>Ecdysozoa</taxon>
        <taxon>Arthropoda</taxon>
        <taxon>Hexapoda</taxon>
        <taxon>Insecta</taxon>
        <taxon>Pterygota</taxon>
        <taxon>Neoptera</taxon>
        <taxon>Endopterygota</taxon>
        <taxon>Diptera</taxon>
        <taxon>Nematocera</taxon>
        <taxon>Chironomoidea</taxon>
        <taxon>Chironomidae</taxon>
        <taxon>Chironominae</taxon>
        <taxon>Polypedilum</taxon>
        <taxon>Polypedilum</taxon>
    </lineage>
</organism>
<dbReference type="AlphaFoldDB" id="A0A9J6BV76"/>
<evidence type="ECO:0000259" key="3">
    <source>
        <dbReference type="Pfam" id="PF00685"/>
    </source>
</evidence>
<proteinExistence type="inferred from homology"/>
<keyword evidence="2" id="KW-0808">Transferase</keyword>
<dbReference type="InterPro" id="IPR027417">
    <property type="entry name" value="P-loop_NTPase"/>
</dbReference>
<dbReference type="GO" id="GO:0008146">
    <property type="term" value="F:sulfotransferase activity"/>
    <property type="evidence" value="ECO:0007669"/>
    <property type="project" value="InterPro"/>
</dbReference>
<sequence>MTSNNNKNENEFPYEIKEADGDMKEQFIRDFQGQPTGYVQVGAEKWLLPDKFMHCAKDIYNFEARSDDVWICTYPRSGTTWTQEMIWLICNDLDYETARKITLNERFPFFEFHLYMHDQMKAKFLDENNYEPMKAELIETLAQPGYKFFTEMKQQRFIKTHLPFKLLPKSIAEKRAKVVYVARNPKDVVVSYYHLNKLYRTQGYVNDFQTFFKYFINDLLHWSPFIEHIKDGWSHRHDENVLFLFYEDLISDLRGSLIKLADFLGKPLKDEDLPKLLDHLHIKNFKNNPSINCQNLVDVKILANNAASFIRNGSTAKNSEMTVEMIQEIDEWINDKLRDSDFRFRG</sequence>
<feature type="domain" description="Sulfotransferase" evidence="3">
    <location>
        <begin position="67"/>
        <end position="340"/>
    </location>
</feature>
<evidence type="ECO:0000256" key="1">
    <source>
        <dbReference type="ARBA" id="ARBA00005771"/>
    </source>
</evidence>
<evidence type="ECO:0000313" key="5">
    <source>
        <dbReference type="Proteomes" id="UP001107558"/>
    </source>
</evidence>
<dbReference type="Gene3D" id="3.40.50.300">
    <property type="entry name" value="P-loop containing nucleotide triphosphate hydrolases"/>
    <property type="match status" value="1"/>
</dbReference>
<keyword evidence="5" id="KW-1185">Reference proteome</keyword>
<dbReference type="EMBL" id="JADBJN010000003">
    <property type="protein sequence ID" value="KAG5673429.1"/>
    <property type="molecule type" value="Genomic_DNA"/>
</dbReference>